<evidence type="ECO:0000313" key="3">
    <source>
        <dbReference type="EMBL" id="VAW71110.1"/>
    </source>
</evidence>
<dbReference type="Pfam" id="PF12796">
    <property type="entry name" value="Ank_2"/>
    <property type="match status" value="4"/>
</dbReference>
<dbReference type="PANTHER" id="PTHR24198">
    <property type="entry name" value="ANKYRIN REPEAT AND PROTEIN KINASE DOMAIN-CONTAINING PROTEIN"/>
    <property type="match status" value="1"/>
</dbReference>
<organism evidence="3">
    <name type="scientific">hydrothermal vent metagenome</name>
    <dbReference type="NCBI Taxonomy" id="652676"/>
    <lineage>
        <taxon>unclassified sequences</taxon>
        <taxon>metagenomes</taxon>
        <taxon>ecological metagenomes</taxon>
    </lineage>
</organism>
<reference evidence="3" key="1">
    <citation type="submission" date="2018-06" db="EMBL/GenBank/DDBJ databases">
        <authorList>
            <person name="Zhirakovskaya E."/>
        </authorList>
    </citation>
    <scope>NUCLEOTIDE SEQUENCE</scope>
</reference>
<dbReference type="InterPro" id="IPR002110">
    <property type="entry name" value="Ankyrin_rpt"/>
</dbReference>
<evidence type="ECO:0000256" key="2">
    <source>
        <dbReference type="ARBA" id="ARBA00023043"/>
    </source>
</evidence>
<evidence type="ECO:0000256" key="1">
    <source>
        <dbReference type="ARBA" id="ARBA00022737"/>
    </source>
</evidence>
<dbReference type="Gene3D" id="1.25.40.20">
    <property type="entry name" value="Ankyrin repeat-containing domain"/>
    <property type="match status" value="4"/>
</dbReference>
<gene>
    <name evidence="3" type="ORF">MNBD_GAMMA12-1264</name>
</gene>
<dbReference type="EMBL" id="UOFL01000010">
    <property type="protein sequence ID" value="VAW71110.1"/>
    <property type="molecule type" value="Genomic_DNA"/>
</dbReference>
<dbReference type="SMART" id="SM00248">
    <property type="entry name" value="ANK"/>
    <property type="match status" value="19"/>
</dbReference>
<dbReference type="PANTHER" id="PTHR24198:SF165">
    <property type="entry name" value="ANKYRIN REPEAT-CONTAINING PROTEIN-RELATED"/>
    <property type="match status" value="1"/>
</dbReference>
<sequence>MTHYSKAGRLFLLCFALLFSQQVLADIHSQLLIAVKKDKHSLVKKLLKKGAFVDVLDEKYGTALYIAAARGNLKIVKLLLDAGADINRGYADGETPVMVALFNQKWQVFDWLLSKTPKLDVTTRHGSSLLMYAGAFGNMELMKRLLLAGLKVNQLDADGDGVLHYCVGSKQGKQNCTFKMFKLLLASGADITLKSRRTVTRNGSIERKNFSVFEYAAQFGRVKIVKYLMENKSVKVLHCNQFGHNALQQAIVFDQVKVVRYLLKEYRPFLLQDCVFNAVARHSKKEVSKSYQWIVSKSYFLSLPLVRKNKLLTSAVLSGKESYIRYLLKIGGLNRKSFDQLKLALKKRVINLVLTSNSTDLLADMVSRGIINSKTKIDGQLLIRLANKKNRELAYTYLIAIGFIPSKGELGEYIRRLVFKRDRHSQRPSKIKVLTNIAKAGASAYIDVSTGDTFLTLLYKYKDISLAKYIINKHKNYINKPNNDGYTPLMLASKHGNLPLLALLLRNGAKVNLINNKGKSALTIAIDAGKSKIAETLLLKKGVNWKNKVLLSKTNTKVSLLVYAASKRQMNIVRMLLRRTHKLPALEASQLIYFSIKYNKRSLLKTLLETKYSLNIVAKPFTSQQYAIDVAIHYNRVAIVNILLSKKAKFYSPKKNISYLMKLVQDGKSRMLKIFLSRGVDINQNYPVDYRGRVGRMSFLNYSLDHRRIRLAKILLEQKADPNVWDDKGRTAIFYAKGEYITRQLVAAGANINHEDKFGQTALSRAVEKSEIKLIKLLIKKGANPTIGYSQSGATQLMVAIWNEKPVIVRLLLLAGADPSSAAVNTRLKLQNAFEVAKQINHKEITKLLMRKHK</sequence>
<name>A0A3B0Y2J9_9ZZZZ</name>
<keyword evidence="2" id="KW-0040">ANK repeat</keyword>
<dbReference type="SUPFAM" id="SSF48403">
    <property type="entry name" value="Ankyrin repeat"/>
    <property type="match status" value="2"/>
</dbReference>
<dbReference type="InterPro" id="IPR036770">
    <property type="entry name" value="Ankyrin_rpt-contain_sf"/>
</dbReference>
<protein>
    <submittedName>
        <fullName evidence="3">Uncharacterized protein</fullName>
    </submittedName>
</protein>
<dbReference type="PROSITE" id="PS50297">
    <property type="entry name" value="ANK_REP_REGION"/>
    <property type="match status" value="3"/>
</dbReference>
<dbReference type="PROSITE" id="PS50088">
    <property type="entry name" value="ANK_REPEAT"/>
    <property type="match status" value="4"/>
</dbReference>
<proteinExistence type="predicted"/>
<keyword evidence="1" id="KW-0677">Repeat</keyword>
<dbReference type="AlphaFoldDB" id="A0A3B0Y2J9"/>
<accession>A0A3B0Y2J9</accession>